<feature type="transmembrane region" description="Helical" evidence="1">
    <location>
        <begin position="7"/>
        <end position="26"/>
    </location>
</feature>
<evidence type="ECO:0000256" key="1">
    <source>
        <dbReference type="SAM" id="Phobius"/>
    </source>
</evidence>
<evidence type="ECO:0000313" key="2">
    <source>
        <dbReference type="EMBL" id="PRY82739.1"/>
    </source>
</evidence>
<feature type="transmembrane region" description="Helical" evidence="1">
    <location>
        <begin position="85"/>
        <end position="108"/>
    </location>
</feature>
<accession>A0A2T0W7U1</accession>
<dbReference type="EMBL" id="PVTO01000009">
    <property type="protein sequence ID" value="PRY82739.1"/>
    <property type="molecule type" value="Genomic_DNA"/>
</dbReference>
<proteinExistence type="predicted"/>
<keyword evidence="1" id="KW-1133">Transmembrane helix</keyword>
<dbReference type="OrthoDB" id="2111682at2"/>
<sequence>MQHVKAVGVKLVAHIVLALVILTLLFDIDATHSIIIALIVGVGIYILGDLIILRKIGNIVATVADAGSAFLITWLYLNATVNGDWLIASLVFGLLVGVFEWFFHGWLLKQNVVPDERSMK</sequence>
<dbReference type="AlphaFoldDB" id="A0A2T0W7U1"/>
<feature type="transmembrane region" description="Helical" evidence="1">
    <location>
        <begin position="32"/>
        <end position="52"/>
    </location>
</feature>
<feature type="transmembrane region" description="Helical" evidence="1">
    <location>
        <begin position="59"/>
        <end position="79"/>
    </location>
</feature>
<reference evidence="2 3" key="1">
    <citation type="submission" date="2018-03" db="EMBL/GenBank/DDBJ databases">
        <title>Genomic Encyclopedia of Archaeal and Bacterial Type Strains, Phase II (KMG-II): from individual species to whole genera.</title>
        <authorList>
            <person name="Goeker M."/>
        </authorList>
    </citation>
    <scope>NUCLEOTIDE SEQUENCE [LARGE SCALE GENOMIC DNA]</scope>
    <source>
        <strain evidence="2 3">DSM 13175</strain>
    </source>
</reference>
<keyword evidence="1" id="KW-0812">Transmembrane</keyword>
<dbReference type="InterPro" id="IPR019649">
    <property type="entry name" value="DUF2512"/>
</dbReference>
<name>A0A2T0W7U1_9LACT</name>
<gene>
    <name evidence="2" type="ORF">CLV38_10969</name>
</gene>
<keyword evidence="1" id="KW-0472">Membrane</keyword>
<dbReference type="Proteomes" id="UP000238205">
    <property type="component" value="Unassembled WGS sequence"/>
</dbReference>
<organism evidence="2 3">
    <name type="scientific">Alkalibacterium olivapovliticus</name>
    <dbReference type="NCBI Taxonomy" id="99907"/>
    <lineage>
        <taxon>Bacteria</taxon>
        <taxon>Bacillati</taxon>
        <taxon>Bacillota</taxon>
        <taxon>Bacilli</taxon>
        <taxon>Lactobacillales</taxon>
        <taxon>Carnobacteriaceae</taxon>
        <taxon>Alkalibacterium</taxon>
    </lineage>
</organism>
<comment type="caution">
    <text evidence="2">The sequence shown here is derived from an EMBL/GenBank/DDBJ whole genome shotgun (WGS) entry which is preliminary data.</text>
</comment>
<dbReference type="RefSeq" id="WP_106192841.1">
    <property type="nucleotide sequence ID" value="NZ_PVTO01000009.1"/>
</dbReference>
<evidence type="ECO:0000313" key="3">
    <source>
        <dbReference type="Proteomes" id="UP000238205"/>
    </source>
</evidence>
<protein>
    <submittedName>
        <fullName evidence="2">Uncharacterized protein DUF2512</fullName>
    </submittedName>
</protein>
<keyword evidence="3" id="KW-1185">Reference proteome</keyword>
<dbReference type="Pfam" id="PF10710">
    <property type="entry name" value="DUF2512"/>
    <property type="match status" value="1"/>
</dbReference>